<evidence type="ECO:0000313" key="1">
    <source>
        <dbReference type="EMBL" id="MUZ72452.1"/>
    </source>
</evidence>
<protein>
    <submittedName>
        <fullName evidence="1">Capsular biosynthesis protein</fullName>
    </submittedName>
</protein>
<gene>
    <name evidence="1" type="ORF">GOZ90_07130</name>
</gene>
<dbReference type="EMBL" id="WPHR01000004">
    <property type="protein sequence ID" value="MUZ72452.1"/>
    <property type="molecule type" value="Genomic_DNA"/>
</dbReference>
<evidence type="ECO:0000313" key="2">
    <source>
        <dbReference type="Proteomes" id="UP000477951"/>
    </source>
</evidence>
<proteinExistence type="predicted"/>
<comment type="caution">
    <text evidence="1">The sequence shown here is derived from an EMBL/GenBank/DDBJ whole genome shotgun (WGS) entry which is preliminary data.</text>
</comment>
<sequence length="434" mass="48731">MTKRRTFLFLQGPASPFLPALARALETRDVAVRKVNFCSGDVIFWRKWPFDFFRGRDDAWPGFLERLILRHGITDVLMLGDGRPKHAAAVALCIRLGLRAHIFEHGYLRPDWLTVEPFGMSSQSRFPVDPQAIVALAQGVEAPPPRSPYPSSFLTYALYDLIYHVPNVALGWLLHPHYKTHGPVHPVVEYSGWIVKGLTARRRKAQALRLQHRYLATDREFDFYLFPLQLPGDYQIRRHAPMGDLFRILQAVIHSFARHAPSGSRLLFKTHPIDNGLRDWSSEIARMAERCGIAHQVDVIDGGDLTALIRASRGLVTVNSTVGLTALQQAVPVMALAPAIYDVPGLTHQQSLASFWQAPELPDATLLNHLIHAMTATIQLPGGFIGKHAITDGATAMADRLLTETKPLTHEPSPERSRFRYERELLELEAVGLR</sequence>
<name>A0A6L6VG76_AGRVI</name>
<dbReference type="Proteomes" id="UP000477951">
    <property type="component" value="Unassembled WGS sequence"/>
</dbReference>
<dbReference type="Pfam" id="PF05159">
    <property type="entry name" value="Capsule_synth"/>
    <property type="match status" value="1"/>
</dbReference>
<organism evidence="1 2">
    <name type="scientific">Agrobacterium vitis</name>
    <name type="common">Rhizobium vitis</name>
    <dbReference type="NCBI Taxonomy" id="373"/>
    <lineage>
        <taxon>Bacteria</taxon>
        <taxon>Pseudomonadati</taxon>
        <taxon>Pseudomonadota</taxon>
        <taxon>Alphaproteobacteria</taxon>
        <taxon>Hyphomicrobiales</taxon>
        <taxon>Rhizobiaceae</taxon>
        <taxon>Rhizobium/Agrobacterium group</taxon>
        <taxon>Agrobacterium</taxon>
    </lineage>
</organism>
<reference evidence="1 2" key="1">
    <citation type="submission" date="2019-12" db="EMBL/GenBank/DDBJ databases">
        <title>Whole-genome sequencing of Allorhizobium vitis.</title>
        <authorList>
            <person name="Gan H.M."/>
            <person name="Szegedi E."/>
            <person name="Burr T."/>
            <person name="Savka M.A."/>
        </authorList>
    </citation>
    <scope>NUCLEOTIDE SEQUENCE [LARGE SCALE GENOMIC DNA]</scope>
    <source>
        <strain evidence="1 2">CG516</strain>
    </source>
</reference>
<dbReference type="GO" id="GO:0015774">
    <property type="term" value="P:polysaccharide transport"/>
    <property type="evidence" value="ECO:0007669"/>
    <property type="project" value="InterPro"/>
</dbReference>
<dbReference type="CDD" id="cd16441">
    <property type="entry name" value="beta_Kdo_transferase_KpsS"/>
    <property type="match status" value="1"/>
</dbReference>
<dbReference type="InterPro" id="IPR007833">
    <property type="entry name" value="Capsule_polysaccharide_synth"/>
</dbReference>
<accession>A0A6L6VG76</accession>
<dbReference type="AlphaFoldDB" id="A0A6L6VG76"/>
<dbReference type="GO" id="GO:0000271">
    <property type="term" value="P:polysaccharide biosynthetic process"/>
    <property type="evidence" value="ECO:0007669"/>
    <property type="project" value="InterPro"/>
</dbReference>